<dbReference type="RefSeq" id="WP_006122424.1">
    <property type="nucleotide sequence ID" value="NZ_AHIE01000047.1"/>
</dbReference>
<sequence length="200" mass="21493">MSFQFSDEQQTLTVYHYDASTGEYLSSSDEVIPPHTGLPADCTETAPPEAVTGYAWIYTSGAWLQVEDHRGTTVYVKASRVGVLVTTLGALLDTVTTIAPATEYDAWNATTGAWEVDTAAKLAAESEAAVEQVNTLMGTANQQVDIYTDAVSLPTATDEDTLMFTAWKTYRVALNKVDTTDPENIVWPTVPTLASVTAAA</sequence>
<dbReference type="InterPro" id="IPR051220">
    <property type="entry name" value="TFA_Chaperone"/>
</dbReference>
<evidence type="ECO:0000313" key="4">
    <source>
        <dbReference type="Proteomes" id="UP000192380"/>
    </source>
</evidence>
<name>H3RLP2_PANSE</name>
<dbReference type="Proteomes" id="UP000192380">
    <property type="component" value="Plasmid ppDSJ01"/>
</dbReference>
<protein>
    <submittedName>
        <fullName evidence="2">Putative tail fiber chaperone</fullName>
    </submittedName>
</protein>
<dbReference type="KEGG" id="pstw:DSJ_26690"/>
<accession>H3RLP2</accession>
<evidence type="ECO:0000313" key="3">
    <source>
        <dbReference type="Proteomes" id="UP000005050"/>
    </source>
</evidence>
<reference evidence="2 3" key="1">
    <citation type="journal article" date="2012" name="Mol. Microbiol.">
        <title>The genetic and structural basis of two distinct terminal side branch residues in stewartan and amylovoran exopolysaccharides and their potential role in host adaptation.</title>
        <authorList>
            <person name="Wang X."/>
            <person name="Yang F."/>
            <person name="von Bodman S.B."/>
        </authorList>
    </citation>
    <scope>NUCLEOTIDE SEQUENCE [LARGE SCALE GENOMIC DNA]</scope>
    <source>
        <strain evidence="2 3">DC283</strain>
    </source>
</reference>
<keyword evidence="4" id="KW-1185">Reference proteome</keyword>
<dbReference type="OrthoDB" id="6546424at2"/>
<dbReference type="AlphaFoldDB" id="H3RLP2"/>
<dbReference type="Proteomes" id="UP000005050">
    <property type="component" value="Unassembled WGS sequence"/>
</dbReference>
<reference evidence="2" key="2">
    <citation type="submission" date="2012-01" db="EMBL/GenBank/DDBJ databases">
        <authorList>
            <person name="Biehl B.S."/>
            <person name="Ding Y."/>
            <person name="Dugan-Rocha S.P."/>
            <person name="Gibbs R.A."/>
            <person name="Glasner J.D."/>
            <person name="Kovar C."/>
            <person name="Muzny D.M."/>
            <person name="Neeno-Eckwall E.C."/>
            <person name="Perna N.T."/>
            <person name="Qin X."/>
            <person name="von Bodman S.B."/>
            <person name="Weinstock G.M."/>
        </authorList>
    </citation>
    <scope>NUCLEOTIDE SEQUENCE</scope>
    <source>
        <strain evidence="2">DC283</strain>
    </source>
</reference>
<geneLocation type="plasmid" evidence="1 4">
    <name>ppDSJ01</name>
</geneLocation>
<dbReference type="EMBL" id="CP017592">
    <property type="protein sequence ID" value="ARF52797.1"/>
    <property type="molecule type" value="Genomic_DNA"/>
</dbReference>
<organism evidence="2 3">
    <name type="scientific">Pantoea stewartii subsp. stewartii DC283</name>
    <dbReference type="NCBI Taxonomy" id="660596"/>
    <lineage>
        <taxon>Bacteria</taxon>
        <taxon>Pseudomonadati</taxon>
        <taxon>Pseudomonadota</taxon>
        <taxon>Gammaproteobacteria</taxon>
        <taxon>Enterobacterales</taxon>
        <taxon>Erwiniaceae</taxon>
        <taxon>Pantoea</taxon>
    </lineage>
</organism>
<dbReference type="PANTHER" id="PTHR34413">
    <property type="entry name" value="PROPHAGE TAIL FIBER ASSEMBLY PROTEIN HOMOLOG TFAE-RELATED-RELATED"/>
    <property type="match status" value="1"/>
</dbReference>
<dbReference type="InterPro" id="IPR003458">
    <property type="entry name" value="Phage_T4_Gp38_tail_assem"/>
</dbReference>
<reference evidence="1 4" key="3">
    <citation type="submission" date="2016-10" db="EMBL/GenBank/DDBJ databases">
        <title>Complete Genome Assembly of Pantoea stewartii subsp. stewartii DC283, a Corn Pathogen.</title>
        <authorList>
            <person name="Duong D.A."/>
            <person name="Stevens A.M."/>
            <person name="Jensen R.V."/>
        </authorList>
    </citation>
    <scope>NUCLEOTIDE SEQUENCE [LARGE SCALE GENOMIC DNA]</scope>
    <source>
        <strain evidence="1 4">DC283</strain>
        <plasmid evidence="1 4">ppDSJ01</plasmid>
    </source>
</reference>
<dbReference type="PATRIC" id="fig|660596.6.peg.5384"/>
<gene>
    <name evidence="2" type="ORF">CKS_5618</name>
    <name evidence="1" type="ORF">DSJ_26690</name>
</gene>
<dbReference type="EMBL" id="AHIE01000047">
    <property type="protein sequence ID" value="EHT97755.1"/>
    <property type="molecule type" value="Genomic_DNA"/>
</dbReference>
<proteinExistence type="predicted"/>
<dbReference type="Pfam" id="PF02413">
    <property type="entry name" value="Caudo_TAP"/>
    <property type="match status" value="1"/>
</dbReference>
<keyword evidence="1" id="KW-0614">Plasmid</keyword>
<evidence type="ECO:0000313" key="1">
    <source>
        <dbReference type="EMBL" id="ARF52797.1"/>
    </source>
</evidence>
<dbReference type="PANTHER" id="PTHR34413:SF2">
    <property type="entry name" value="PROPHAGE TAIL FIBER ASSEMBLY PROTEIN HOMOLOG TFAE-RELATED"/>
    <property type="match status" value="1"/>
</dbReference>
<evidence type="ECO:0000313" key="2">
    <source>
        <dbReference type="EMBL" id="EHT97755.1"/>
    </source>
</evidence>